<gene>
    <name evidence="1" type="ORF">BOW51_00070</name>
</gene>
<dbReference type="AlphaFoldDB" id="A0A1T2KYD3"/>
<accession>A0A1T2KYD3</accession>
<name>A0A1T2KYD3_9GAMM</name>
<proteinExistence type="predicted"/>
<dbReference type="PROSITE" id="PS51257">
    <property type="entry name" value="PROKAR_LIPOPROTEIN"/>
    <property type="match status" value="1"/>
</dbReference>
<keyword evidence="2" id="KW-1185">Reference proteome</keyword>
<sequence>MNAKQPACILLALALTGCSSEVTFDDLAGGWTGRTLKQDFEFGYDGQTLMRDHKHGLYKGQCTVSGGNQLTCNFERFSRPVVREIRLPGDELIMTDPNGHDEIYVRK</sequence>
<comment type="caution">
    <text evidence="1">The sequence shown here is derived from an EMBL/GenBank/DDBJ whole genome shotgun (WGS) entry which is preliminary data.</text>
</comment>
<dbReference type="Proteomes" id="UP000190896">
    <property type="component" value="Unassembled WGS sequence"/>
</dbReference>
<reference evidence="1 2" key="1">
    <citation type="submission" date="2016-11" db="EMBL/GenBank/DDBJ databases">
        <title>Mixed transmission modes and dynamic genome evolution in an obligate animal-bacterial symbiosis.</title>
        <authorList>
            <person name="Russell S.L."/>
            <person name="Corbett-Detig R.B."/>
            <person name="Cavanaugh C.M."/>
        </authorList>
    </citation>
    <scope>NUCLEOTIDE SEQUENCE [LARGE SCALE GENOMIC DNA]</scope>
    <source>
        <strain evidence="1">Se-Cadez</strain>
    </source>
</reference>
<protein>
    <submittedName>
        <fullName evidence="1">Uncharacterized protein</fullName>
    </submittedName>
</protein>
<dbReference type="EMBL" id="MPRJ01000001">
    <property type="protein sequence ID" value="OOZ37842.1"/>
    <property type="molecule type" value="Genomic_DNA"/>
</dbReference>
<dbReference type="RefSeq" id="WP_078485492.1">
    <property type="nucleotide sequence ID" value="NZ_MPRJ01000001.1"/>
</dbReference>
<evidence type="ECO:0000313" key="2">
    <source>
        <dbReference type="Proteomes" id="UP000190896"/>
    </source>
</evidence>
<organism evidence="1 2">
    <name type="scientific">Solemya velesiana gill symbiont</name>
    <dbReference type="NCBI Taxonomy" id="1918948"/>
    <lineage>
        <taxon>Bacteria</taxon>
        <taxon>Pseudomonadati</taxon>
        <taxon>Pseudomonadota</taxon>
        <taxon>Gammaproteobacteria</taxon>
        <taxon>sulfur-oxidizing symbionts</taxon>
    </lineage>
</organism>
<evidence type="ECO:0000313" key="1">
    <source>
        <dbReference type="EMBL" id="OOZ37842.1"/>
    </source>
</evidence>